<keyword evidence="3" id="KW-0812">Transmembrane</keyword>
<evidence type="ECO:0000256" key="3">
    <source>
        <dbReference type="SAM" id="Phobius"/>
    </source>
</evidence>
<dbReference type="EMBL" id="JBFDAA010000010">
    <property type="protein sequence ID" value="KAL1124673.1"/>
    <property type="molecule type" value="Genomic_DNA"/>
</dbReference>
<keyword evidence="1" id="KW-0479">Metal-binding</keyword>
<dbReference type="PROSITE" id="PS50132">
    <property type="entry name" value="RGS"/>
    <property type="match status" value="1"/>
</dbReference>
<proteinExistence type="predicted"/>
<keyword evidence="3" id="KW-0472">Membrane</keyword>
<dbReference type="InterPro" id="IPR016137">
    <property type="entry name" value="RGS"/>
</dbReference>
<feature type="domain" description="Phorbol-ester/DAG-type" evidence="4">
    <location>
        <begin position="242"/>
        <end position="272"/>
    </location>
</feature>
<dbReference type="SUPFAM" id="SSF57889">
    <property type="entry name" value="Cysteine-rich domain"/>
    <property type="match status" value="1"/>
</dbReference>
<evidence type="ECO:0000313" key="6">
    <source>
        <dbReference type="EMBL" id="KAL1124673.1"/>
    </source>
</evidence>
<dbReference type="GO" id="GO:0046872">
    <property type="term" value="F:metal ion binding"/>
    <property type="evidence" value="ECO:0007669"/>
    <property type="project" value="UniProtKB-KW"/>
</dbReference>
<dbReference type="Gene3D" id="1.10.167.10">
    <property type="entry name" value="Regulator of G-protein Signalling 4, domain 2"/>
    <property type="match status" value="1"/>
</dbReference>
<sequence length="338" mass="38802">MEDEDMLSDQEMNQLEDHGPFKSLTKLWSHPAHLAVFLNYVISNSDPSSLLFYLVTDLYKEGNAKEMKKWAYELHSSFLVPGAPLRLNNVDENVAREIDDVLLKESDKEEILRKVFWKARVKAKEELNEQLADFQAKRTAGLGTLFGPSDSQLDESIHDKSKEMKIIESILIPKMEPYLEDIEREIVDDRRFTTGAALGTVMGKVFGLRGPHFSSLLDRCPTYVSKDKSLKAKLIGKTRKLIIWGIGPQGYQCSNCGLNIHRNCVKVVEENCPGPMVKKEKGNDRISKLMDRIRPENARRKPSSFNFAQGTFYFNIIIFIYLHFVRTKAFLVIYMFLL</sequence>
<dbReference type="PANTHER" id="PTHR45872">
    <property type="entry name" value="RHO GUANINE NUCLEOTIDE EXCHANGE FACTOR 2, ISOFORM D"/>
    <property type="match status" value="1"/>
</dbReference>
<dbReference type="AlphaFoldDB" id="A0ABD0YXW2"/>
<dbReference type="InterPro" id="IPR046349">
    <property type="entry name" value="C1-like_sf"/>
</dbReference>
<dbReference type="Pfam" id="PF09128">
    <property type="entry name" value="RGS-like"/>
    <property type="match status" value="1"/>
</dbReference>
<evidence type="ECO:0000259" key="5">
    <source>
        <dbReference type="PROSITE" id="PS50132"/>
    </source>
</evidence>
<gene>
    <name evidence="6" type="ORF">AAG570_001297</name>
</gene>
<dbReference type="Pfam" id="PF00130">
    <property type="entry name" value="C1_1"/>
    <property type="match status" value="1"/>
</dbReference>
<dbReference type="PANTHER" id="PTHR45872:SF2">
    <property type="entry name" value="RHO GUANINE NUCLEOTIDE EXCHANGE FACTOR 2, ISOFORM D"/>
    <property type="match status" value="1"/>
</dbReference>
<protein>
    <recommendedName>
        <fullName evidence="8">Rho guanine nucleotide exchange factor 11</fullName>
    </recommendedName>
</protein>
<evidence type="ECO:0000256" key="1">
    <source>
        <dbReference type="ARBA" id="ARBA00022723"/>
    </source>
</evidence>
<feature type="domain" description="RGS" evidence="5">
    <location>
        <begin position="23"/>
        <end position="116"/>
    </location>
</feature>
<evidence type="ECO:0000313" key="7">
    <source>
        <dbReference type="Proteomes" id="UP001558652"/>
    </source>
</evidence>
<dbReference type="CDD" id="cd08756">
    <property type="entry name" value="RGS_GEF_like"/>
    <property type="match status" value="1"/>
</dbReference>
<keyword evidence="3" id="KW-1133">Transmembrane helix</keyword>
<dbReference type="Gene3D" id="3.30.60.20">
    <property type="match status" value="1"/>
</dbReference>
<dbReference type="InterPro" id="IPR036305">
    <property type="entry name" value="RGS_sf"/>
</dbReference>
<dbReference type="InterPro" id="IPR044926">
    <property type="entry name" value="RGS_subdomain_2"/>
</dbReference>
<name>A0ABD0YXW2_9HEMI</name>
<evidence type="ECO:0008006" key="8">
    <source>
        <dbReference type="Google" id="ProtNLM"/>
    </source>
</evidence>
<feature type="transmembrane region" description="Helical" evidence="3">
    <location>
        <begin position="312"/>
        <end position="337"/>
    </location>
</feature>
<dbReference type="Proteomes" id="UP001558652">
    <property type="component" value="Unassembled WGS sequence"/>
</dbReference>
<dbReference type="SUPFAM" id="SSF48097">
    <property type="entry name" value="Regulator of G-protein signaling, RGS"/>
    <property type="match status" value="1"/>
</dbReference>
<keyword evidence="2" id="KW-0862">Zinc</keyword>
<dbReference type="PROSITE" id="PS50081">
    <property type="entry name" value="ZF_DAG_PE_2"/>
    <property type="match status" value="1"/>
</dbReference>
<organism evidence="6 7">
    <name type="scientific">Ranatra chinensis</name>
    <dbReference type="NCBI Taxonomy" id="642074"/>
    <lineage>
        <taxon>Eukaryota</taxon>
        <taxon>Metazoa</taxon>
        <taxon>Ecdysozoa</taxon>
        <taxon>Arthropoda</taxon>
        <taxon>Hexapoda</taxon>
        <taxon>Insecta</taxon>
        <taxon>Pterygota</taxon>
        <taxon>Neoptera</taxon>
        <taxon>Paraneoptera</taxon>
        <taxon>Hemiptera</taxon>
        <taxon>Heteroptera</taxon>
        <taxon>Panheteroptera</taxon>
        <taxon>Nepomorpha</taxon>
        <taxon>Nepidae</taxon>
        <taxon>Ranatrinae</taxon>
        <taxon>Ranatra</taxon>
    </lineage>
</organism>
<accession>A0ABD0YXW2</accession>
<dbReference type="InterPro" id="IPR002219">
    <property type="entry name" value="PKC_DAG/PE"/>
</dbReference>
<evidence type="ECO:0000256" key="2">
    <source>
        <dbReference type="ARBA" id="ARBA00022833"/>
    </source>
</evidence>
<comment type="caution">
    <text evidence="6">The sequence shown here is derived from an EMBL/GenBank/DDBJ whole genome shotgun (WGS) entry which is preliminary data.</text>
</comment>
<reference evidence="6 7" key="1">
    <citation type="submission" date="2024-07" db="EMBL/GenBank/DDBJ databases">
        <title>Chromosome-level genome assembly of the water stick insect Ranatra chinensis (Heteroptera: Nepidae).</title>
        <authorList>
            <person name="Liu X."/>
        </authorList>
    </citation>
    <scope>NUCLEOTIDE SEQUENCE [LARGE SCALE GENOMIC DNA]</scope>
    <source>
        <strain evidence="6">Cailab_2021Rc</strain>
        <tissue evidence="6">Muscle</tissue>
    </source>
</reference>
<keyword evidence="7" id="KW-1185">Reference proteome</keyword>
<dbReference type="InterPro" id="IPR015212">
    <property type="entry name" value="RGS-like_dom"/>
</dbReference>
<evidence type="ECO:0000259" key="4">
    <source>
        <dbReference type="PROSITE" id="PS50081"/>
    </source>
</evidence>